<reference evidence="3 4" key="2">
    <citation type="journal article" date="2006" name="Environ. Microbiol.">
        <title>Sequence analysis of three plasmids harboured in Rhodococcus erythropolis strain PR4.</title>
        <authorList>
            <person name="Sekine M."/>
            <person name="Tanikawa S."/>
            <person name="Omata S."/>
            <person name="Saito M."/>
            <person name="Fujisawa T."/>
            <person name="Tsukatani N."/>
            <person name="Tajima T."/>
            <person name="Sekigawa T."/>
            <person name="Kosugi H."/>
            <person name="Matsuo Y."/>
            <person name="Nishiko R."/>
            <person name="Imamura K."/>
            <person name="Ito M."/>
            <person name="Narita H."/>
            <person name="Tago S."/>
            <person name="Fujita N."/>
            <person name="Harayama S."/>
        </authorList>
    </citation>
    <scope>NUCLEOTIDE SEQUENCE [LARGE SCALE GENOMIC DNA]</scope>
    <source>
        <strain evidence="4">PR4 / NBRC 100887</strain>
    </source>
</reference>
<evidence type="ECO:0000313" key="3">
    <source>
        <dbReference type="EMBL" id="BAH30868.1"/>
    </source>
</evidence>
<gene>
    <name evidence="3" type="ordered locus">RER_01600</name>
</gene>
<dbReference type="eggNOG" id="COG5361">
    <property type="taxonomic scope" value="Bacteria"/>
</dbReference>
<dbReference type="Gene3D" id="1.10.3360.10">
    <property type="entry name" value="VPA0735-like domain"/>
    <property type="match status" value="1"/>
</dbReference>
<dbReference type="Gene3D" id="2.60.120.600">
    <property type="entry name" value="Domain of unknown function DUF1214, C-terminal domain"/>
    <property type="match status" value="1"/>
</dbReference>
<dbReference type="Pfam" id="PF06742">
    <property type="entry name" value="DUF1214"/>
    <property type="match status" value="1"/>
</dbReference>
<feature type="domain" description="DUF1214" evidence="1">
    <location>
        <begin position="360"/>
        <end position="467"/>
    </location>
</feature>
<dbReference type="InterPro" id="IPR010621">
    <property type="entry name" value="DUF1214"/>
</dbReference>
<organism evidence="3 4">
    <name type="scientific">Rhodococcus erythropolis (strain PR4 / NBRC 100887)</name>
    <dbReference type="NCBI Taxonomy" id="234621"/>
    <lineage>
        <taxon>Bacteria</taxon>
        <taxon>Bacillati</taxon>
        <taxon>Actinomycetota</taxon>
        <taxon>Actinomycetes</taxon>
        <taxon>Mycobacteriales</taxon>
        <taxon>Nocardiaceae</taxon>
        <taxon>Rhodococcus</taxon>
        <taxon>Rhodococcus erythropolis group</taxon>
    </lineage>
</organism>
<name>C0ZLP1_RHOE4</name>
<dbReference type="Gene3D" id="2.60.40.1610">
    <property type="entry name" value="Domain of unknown function DUF1254"/>
    <property type="match status" value="1"/>
</dbReference>
<dbReference type="InterPro" id="IPR010679">
    <property type="entry name" value="DUF1254"/>
</dbReference>
<dbReference type="Pfam" id="PF06863">
    <property type="entry name" value="DUF1254"/>
    <property type="match status" value="1"/>
</dbReference>
<dbReference type="Proteomes" id="UP000002204">
    <property type="component" value="Chromosome"/>
</dbReference>
<dbReference type="PANTHER" id="PTHR36509:SF2">
    <property type="entry name" value="BLL3101 PROTEIN"/>
    <property type="match status" value="1"/>
</dbReference>
<sequence length="494" mass="54360">MRRSGTPRWVIEICTYSVLAHKTGRVPARFALVRAVVCAGMTLSKNRSRLEDLATQAWIFGYPLLIAAVSRDVMTATPTPVAMKAPLNQFAYARTTPDASFTDVVSPNADTLYSSGWLDVSTEPQVLSLPDFGTRYWLVPILDAWSDVFTVPGSRTVGRTGGPYLVAGPNWKGNVPKGLTLLRSPTAMNWIVARYATSGGTDLAEVHSLQDRTRLTPLSEWTGDPKAYTPGEVPVNSAVDTRTPPVDQVAAMDGEAFFTTLDALLDDNPPRPEDTEMMKQLSDIGIGSSLPWKSRPQEVRDALDRAARTGMDVLSEIAKEAEGNPKNGWTMHRGLGHYGTHYAQRALIVWLGFGANLDADAVYPHATTDVDGKPLTGEKKYVLHFEKDELPPVEGFWSLTMMNERQYFVDNPIDRYAIGDRSDLVFADDGSLDIYLQHESPGGEKERNWLPAPSGDFNVFLRLYWPKAAVLSGSWTAPGIREASIREASIREAG</sequence>
<dbReference type="InterPro" id="IPR037049">
    <property type="entry name" value="DUF1214_C_sf"/>
</dbReference>
<feature type="domain" description="DUF1254" evidence="2">
    <location>
        <begin position="88"/>
        <end position="217"/>
    </location>
</feature>
<protein>
    <recommendedName>
        <fullName evidence="5">DUF1254 domain-containing protein</fullName>
    </recommendedName>
</protein>
<proteinExistence type="predicted"/>
<dbReference type="PANTHER" id="PTHR36509">
    <property type="entry name" value="BLL3101 PROTEIN"/>
    <property type="match status" value="1"/>
</dbReference>
<dbReference type="InterPro" id="IPR037050">
    <property type="entry name" value="DUF1254_sf"/>
</dbReference>
<dbReference type="KEGG" id="rer:RER_01600"/>
<dbReference type="SUPFAM" id="SSF160935">
    <property type="entry name" value="VPA0735-like"/>
    <property type="match status" value="1"/>
</dbReference>
<accession>C0ZLP1</accession>
<dbReference type="AlphaFoldDB" id="C0ZLP1"/>
<reference evidence="4" key="1">
    <citation type="submission" date="2005-03" db="EMBL/GenBank/DDBJ databases">
        <title>Comparison of the complete genome sequences of Rhodococcus erythropolis PR4 and Rhodococcus opacus B4.</title>
        <authorList>
            <person name="Takarada H."/>
            <person name="Sekine M."/>
            <person name="Hosoyama A."/>
            <person name="Yamada R."/>
            <person name="Fujisawa T."/>
            <person name="Omata S."/>
            <person name="Shimizu A."/>
            <person name="Tsukatani N."/>
            <person name="Tanikawa S."/>
            <person name="Fujita N."/>
            <person name="Harayama S."/>
        </authorList>
    </citation>
    <scope>NUCLEOTIDE SEQUENCE [LARGE SCALE GENOMIC DNA]</scope>
    <source>
        <strain evidence="4">PR4 / NBRC 100887</strain>
    </source>
</reference>
<evidence type="ECO:0000259" key="2">
    <source>
        <dbReference type="Pfam" id="PF06863"/>
    </source>
</evidence>
<dbReference type="EMBL" id="AP008957">
    <property type="protein sequence ID" value="BAH30868.1"/>
    <property type="molecule type" value="Genomic_DNA"/>
</dbReference>
<evidence type="ECO:0008006" key="5">
    <source>
        <dbReference type="Google" id="ProtNLM"/>
    </source>
</evidence>
<evidence type="ECO:0000259" key="1">
    <source>
        <dbReference type="Pfam" id="PF06742"/>
    </source>
</evidence>
<dbReference type="HOGENOM" id="CLU_027269_1_1_11"/>
<evidence type="ECO:0000313" key="4">
    <source>
        <dbReference type="Proteomes" id="UP000002204"/>
    </source>
</evidence>